<dbReference type="RefSeq" id="XP_064664425.1">
    <property type="nucleotide sequence ID" value="XM_064798191.1"/>
</dbReference>
<feature type="compositionally biased region" description="Basic and acidic residues" evidence="1">
    <location>
        <begin position="125"/>
        <end position="142"/>
    </location>
</feature>
<protein>
    <recommendedName>
        <fullName evidence="2">Tautomerase cis-CaaD-like domain-containing protein</fullName>
    </recommendedName>
</protein>
<evidence type="ECO:0000313" key="3">
    <source>
        <dbReference type="EMBL" id="KAK5175787.1"/>
    </source>
</evidence>
<proteinExistence type="predicted"/>
<accession>A0AAV9PPR1</accession>
<dbReference type="Pfam" id="PF14832">
    <property type="entry name" value="Tautomerase_3"/>
    <property type="match status" value="1"/>
</dbReference>
<dbReference type="Proteomes" id="UP001337655">
    <property type="component" value="Unassembled WGS sequence"/>
</dbReference>
<feature type="domain" description="Tautomerase cis-CaaD-like" evidence="2">
    <location>
        <begin position="1"/>
        <end position="134"/>
    </location>
</feature>
<dbReference type="AlphaFoldDB" id="A0AAV9PPR1"/>
<dbReference type="InterPro" id="IPR014347">
    <property type="entry name" value="Tautomerase/MIF_sf"/>
</dbReference>
<evidence type="ECO:0000256" key="1">
    <source>
        <dbReference type="SAM" id="MobiDB-lite"/>
    </source>
</evidence>
<name>A0AAV9PPR1_9PEZI</name>
<sequence length="142" mass="16528">MPLWDIHTPVDFFSPTEKHSLAQSITKIYSMLPTFYVRVRFTELPADSYFTGGKPESNFVHLQIWHLARQLHGTEQRQGFLRKVDEVLNPVMEAKGCDWEYTIDESPMDMWKLNGITPPEANSAMEKEWKRADRPVKEAGKM</sequence>
<dbReference type="EMBL" id="JAVRRT010000001">
    <property type="protein sequence ID" value="KAK5175787.1"/>
    <property type="molecule type" value="Genomic_DNA"/>
</dbReference>
<reference evidence="3 4" key="1">
    <citation type="submission" date="2023-08" db="EMBL/GenBank/DDBJ databases">
        <title>Black Yeasts Isolated from many extreme environments.</title>
        <authorList>
            <person name="Coleine C."/>
            <person name="Stajich J.E."/>
            <person name="Selbmann L."/>
        </authorList>
    </citation>
    <scope>NUCLEOTIDE SEQUENCE [LARGE SCALE GENOMIC DNA]</scope>
    <source>
        <strain evidence="3 4">CCFEE 5935</strain>
    </source>
</reference>
<feature type="region of interest" description="Disordered" evidence="1">
    <location>
        <begin position="122"/>
        <end position="142"/>
    </location>
</feature>
<dbReference type="SUPFAM" id="SSF55331">
    <property type="entry name" value="Tautomerase/MIF"/>
    <property type="match status" value="1"/>
</dbReference>
<organism evidence="3 4">
    <name type="scientific">Saxophila tyrrhenica</name>
    <dbReference type="NCBI Taxonomy" id="1690608"/>
    <lineage>
        <taxon>Eukaryota</taxon>
        <taxon>Fungi</taxon>
        <taxon>Dikarya</taxon>
        <taxon>Ascomycota</taxon>
        <taxon>Pezizomycotina</taxon>
        <taxon>Dothideomycetes</taxon>
        <taxon>Dothideomycetidae</taxon>
        <taxon>Mycosphaerellales</taxon>
        <taxon>Extremaceae</taxon>
        <taxon>Saxophila</taxon>
    </lineage>
</organism>
<keyword evidence="4" id="KW-1185">Reference proteome</keyword>
<evidence type="ECO:0000313" key="4">
    <source>
        <dbReference type="Proteomes" id="UP001337655"/>
    </source>
</evidence>
<dbReference type="GeneID" id="89922276"/>
<evidence type="ECO:0000259" key="2">
    <source>
        <dbReference type="Pfam" id="PF14832"/>
    </source>
</evidence>
<dbReference type="InterPro" id="IPR028116">
    <property type="entry name" value="Cis-CaaD-like"/>
</dbReference>
<comment type="caution">
    <text evidence="3">The sequence shown here is derived from an EMBL/GenBank/DDBJ whole genome shotgun (WGS) entry which is preliminary data.</text>
</comment>
<gene>
    <name evidence="3" type="ORF">LTR77_000927</name>
</gene>
<dbReference type="Gene3D" id="3.30.429.10">
    <property type="entry name" value="Macrophage Migration Inhibitory Factor"/>
    <property type="match status" value="1"/>
</dbReference>